<feature type="binding site" evidence="1">
    <location>
        <position position="222"/>
    </location>
    <ligand>
        <name>ATP</name>
        <dbReference type="ChEBI" id="CHEBI:30616"/>
    </ligand>
</feature>
<keyword evidence="1" id="KW-0460">Magnesium</keyword>
<dbReference type="GO" id="GO:0005524">
    <property type="term" value="F:ATP binding"/>
    <property type="evidence" value="ECO:0007669"/>
    <property type="project" value="UniProtKB-UniRule"/>
</dbReference>
<gene>
    <name evidence="1 4" type="primary">thiL</name>
    <name evidence="4" type="ORF">GFC01_10095</name>
</gene>
<keyword evidence="1" id="KW-0547">Nucleotide-binding</keyword>
<evidence type="ECO:0000313" key="5">
    <source>
        <dbReference type="Proteomes" id="UP000441717"/>
    </source>
</evidence>
<feature type="binding site" evidence="1">
    <location>
        <position position="330"/>
    </location>
    <ligand>
        <name>substrate</name>
    </ligand>
</feature>
<dbReference type="InterPro" id="IPR016188">
    <property type="entry name" value="PurM-like_N"/>
</dbReference>
<dbReference type="InterPro" id="IPR036921">
    <property type="entry name" value="PurM-like_N_sf"/>
</dbReference>
<feature type="binding site" evidence="1">
    <location>
        <position position="79"/>
    </location>
    <ligand>
        <name>Mg(2+)</name>
        <dbReference type="ChEBI" id="CHEBI:18420"/>
        <label>4</label>
    </ligand>
</feature>
<comment type="similarity">
    <text evidence="1">Belongs to the thiamine-monophosphate kinase family.</text>
</comment>
<evidence type="ECO:0000313" key="4">
    <source>
        <dbReference type="EMBL" id="MQL52607.1"/>
    </source>
</evidence>
<comment type="caution">
    <text evidence="4">The sequence shown here is derived from an EMBL/GenBank/DDBJ whole genome shotgun (WGS) entry which is preliminary data.</text>
</comment>
<feature type="binding site" evidence="1">
    <location>
        <begin position="126"/>
        <end position="127"/>
    </location>
    <ligand>
        <name>ATP</name>
        <dbReference type="ChEBI" id="CHEBI:30616"/>
    </ligand>
</feature>
<evidence type="ECO:0000256" key="1">
    <source>
        <dbReference type="HAMAP-Rule" id="MF_02128"/>
    </source>
</evidence>
<comment type="catalytic activity">
    <reaction evidence="1">
        <text>thiamine phosphate + ATP = thiamine diphosphate + ADP</text>
        <dbReference type="Rhea" id="RHEA:15913"/>
        <dbReference type="ChEBI" id="CHEBI:30616"/>
        <dbReference type="ChEBI" id="CHEBI:37575"/>
        <dbReference type="ChEBI" id="CHEBI:58937"/>
        <dbReference type="ChEBI" id="CHEBI:456216"/>
        <dbReference type="EC" id="2.7.4.16"/>
    </reaction>
</comment>
<dbReference type="Pfam" id="PF00586">
    <property type="entry name" value="AIRS"/>
    <property type="match status" value="1"/>
</dbReference>
<dbReference type="EC" id="2.7.4.16" evidence="1"/>
<dbReference type="GO" id="GO:0000287">
    <property type="term" value="F:magnesium ion binding"/>
    <property type="evidence" value="ECO:0007669"/>
    <property type="project" value="UniProtKB-UniRule"/>
</dbReference>
<dbReference type="RefSeq" id="WP_152946887.1">
    <property type="nucleotide sequence ID" value="NZ_WHYR01000025.1"/>
</dbReference>
<keyword evidence="1" id="KW-0784">Thiamine biosynthesis</keyword>
<comment type="function">
    <text evidence="1">Catalyzes the ATP-dependent phosphorylation of thiamine-monophosphate (TMP) to form thiamine-pyrophosphate (TPP), the active form of vitamin B1.</text>
</comment>
<dbReference type="EMBL" id="WHYR01000025">
    <property type="protein sequence ID" value="MQL52607.1"/>
    <property type="molecule type" value="Genomic_DNA"/>
</dbReference>
<feature type="domain" description="PurM-like C-terminal" evidence="3">
    <location>
        <begin position="158"/>
        <end position="310"/>
    </location>
</feature>
<comment type="miscellaneous">
    <text evidence="1">Reaction mechanism of ThiL seems to utilize a direct, inline transfer of the gamma-phosphate of ATP to TMP rather than a phosphorylated enzyme intermediate.</text>
</comment>
<dbReference type="Pfam" id="PF02769">
    <property type="entry name" value="AIRS_C"/>
    <property type="match status" value="1"/>
</dbReference>
<keyword evidence="1 4" id="KW-0418">Kinase</keyword>
<proteinExistence type="inferred from homology"/>
<dbReference type="UniPathway" id="UPA00060">
    <property type="reaction ID" value="UER00142"/>
</dbReference>
<feature type="binding site" evidence="1">
    <location>
        <position position="50"/>
    </location>
    <ligand>
        <name>Mg(2+)</name>
        <dbReference type="ChEBI" id="CHEBI:18420"/>
        <label>1</label>
    </ligand>
</feature>
<comment type="pathway">
    <text evidence="1">Cofactor biosynthesis; thiamine diphosphate biosynthesis; thiamine diphosphate from thiamine phosphate: step 1/1.</text>
</comment>
<dbReference type="InterPro" id="IPR036676">
    <property type="entry name" value="PurM-like_C_sf"/>
</dbReference>
<dbReference type="Gene3D" id="3.30.1330.10">
    <property type="entry name" value="PurM-like, N-terminal domain"/>
    <property type="match status" value="1"/>
</dbReference>
<keyword evidence="5" id="KW-1185">Reference proteome</keyword>
<sequence length="335" mass="34928">MKLHELGEFGLIKRLSGDLLSRPAEVIRGAGDDAAVLQLDGSLWTLLTTDMLVEGVHFSLEWASPVQVGIKTVAVNVSDIAAMGGWPAHAVISLGLPERSTVEEIDELYRGIRQAAGEYGVNIVGGDTVKSPDRLVINLTLLGYVEAGRAVFRSGAGVGDRIYVTGGLGASAAGLFLCRHPALPVDPAVATCLRRAHLEPRARLAAGRLLSAAGVTAMDDISDGLAGELMEICRASGVGCLVREEAIPVDPRVRAVADLAGVDPLQWVLSGGEDFELLFTVPPGLAGPVEVKLAAAGENCYCIGEVIPSGSGLLLERAGGRVVPLQARGYDHFAG</sequence>
<dbReference type="PIRSF" id="PIRSF005303">
    <property type="entry name" value="Thiam_monoph_kin"/>
    <property type="match status" value="1"/>
</dbReference>
<name>A0A6N7IT15_9FIRM</name>
<feature type="binding site" evidence="1">
    <location>
        <position position="48"/>
    </location>
    <ligand>
        <name>Mg(2+)</name>
        <dbReference type="ChEBI" id="CHEBI:18420"/>
        <label>4</label>
    </ligand>
</feature>
<dbReference type="InterPro" id="IPR006283">
    <property type="entry name" value="ThiL-like"/>
</dbReference>
<feature type="binding site" evidence="1">
    <location>
        <position position="79"/>
    </location>
    <ligand>
        <name>Mg(2+)</name>
        <dbReference type="ChEBI" id="CHEBI:18420"/>
        <label>2</label>
    </ligand>
</feature>
<evidence type="ECO:0000259" key="3">
    <source>
        <dbReference type="Pfam" id="PF02769"/>
    </source>
</evidence>
<dbReference type="AlphaFoldDB" id="A0A6N7IT15"/>
<keyword evidence="1" id="KW-0067">ATP-binding</keyword>
<dbReference type="InterPro" id="IPR010918">
    <property type="entry name" value="PurM-like_C_dom"/>
</dbReference>
<protein>
    <recommendedName>
        <fullName evidence="1">Thiamine-monophosphate kinase</fullName>
        <shortName evidence="1">TMP kinase</shortName>
        <shortName evidence="1">Thiamine-phosphate kinase</shortName>
        <ecNumber evidence="1">2.7.4.16</ecNumber>
    </recommendedName>
</protein>
<evidence type="ECO:0000259" key="2">
    <source>
        <dbReference type="Pfam" id="PF00586"/>
    </source>
</evidence>
<feature type="binding site" evidence="1">
    <location>
        <position position="57"/>
    </location>
    <ligand>
        <name>substrate</name>
    </ligand>
</feature>
<dbReference type="GO" id="GO:0009228">
    <property type="term" value="P:thiamine biosynthetic process"/>
    <property type="evidence" value="ECO:0007669"/>
    <property type="project" value="UniProtKB-KW"/>
</dbReference>
<feature type="binding site" evidence="1">
    <location>
        <position position="223"/>
    </location>
    <ligand>
        <name>Mg(2+)</name>
        <dbReference type="ChEBI" id="CHEBI:18420"/>
        <label>5</label>
    </ligand>
</feature>
<dbReference type="Proteomes" id="UP000441717">
    <property type="component" value="Unassembled WGS sequence"/>
</dbReference>
<dbReference type="CDD" id="cd02194">
    <property type="entry name" value="ThiL"/>
    <property type="match status" value="1"/>
</dbReference>
<feature type="binding site" evidence="1">
    <location>
        <position position="50"/>
    </location>
    <ligand>
        <name>Mg(2+)</name>
        <dbReference type="ChEBI" id="CHEBI:18420"/>
        <label>2</label>
    </ligand>
</feature>
<dbReference type="GO" id="GO:0009030">
    <property type="term" value="F:thiamine-phosphate kinase activity"/>
    <property type="evidence" value="ECO:0007669"/>
    <property type="project" value="UniProtKB-UniRule"/>
</dbReference>
<feature type="binding site" evidence="1">
    <location>
        <position position="127"/>
    </location>
    <ligand>
        <name>Mg(2+)</name>
        <dbReference type="ChEBI" id="CHEBI:18420"/>
        <label>1</label>
    </ligand>
</feature>
<feature type="binding site" evidence="1">
    <location>
        <position position="109"/>
    </location>
    <ligand>
        <name>ATP</name>
        <dbReference type="ChEBI" id="CHEBI:30616"/>
    </ligand>
</feature>
<dbReference type="PANTHER" id="PTHR30270">
    <property type="entry name" value="THIAMINE-MONOPHOSPHATE KINASE"/>
    <property type="match status" value="1"/>
</dbReference>
<feature type="domain" description="PurM-like N-terminal" evidence="2">
    <location>
        <begin position="31"/>
        <end position="145"/>
    </location>
</feature>
<dbReference type="NCBIfam" id="TIGR01379">
    <property type="entry name" value="thiL"/>
    <property type="match status" value="1"/>
</dbReference>
<keyword evidence="1" id="KW-0479">Metal-binding</keyword>
<feature type="binding site" evidence="1">
    <location>
        <position position="33"/>
    </location>
    <ligand>
        <name>Mg(2+)</name>
        <dbReference type="ChEBI" id="CHEBI:18420"/>
        <label>4</label>
    </ligand>
</feature>
<feature type="binding site" evidence="1">
    <location>
        <position position="273"/>
    </location>
    <ligand>
        <name>substrate</name>
    </ligand>
</feature>
<dbReference type="SUPFAM" id="SSF56042">
    <property type="entry name" value="PurM C-terminal domain-like"/>
    <property type="match status" value="1"/>
</dbReference>
<dbReference type="HAMAP" id="MF_02128">
    <property type="entry name" value="TMP_kinase"/>
    <property type="match status" value="1"/>
</dbReference>
<feature type="binding site" evidence="1">
    <location>
        <position position="153"/>
    </location>
    <ligand>
        <name>ATP</name>
        <dbReference type="ChEBI" id="CHEBI:30616"/>
    </ligand>
</feature>
<dbReference type="PANTHER" id="PTHR30270:SF0">
    <property type="entry name" value="THIAMINE-MONOPHOSPHATE KINASE"/>
    <property type="match status" value="1"/>
</dbReference>
<feature type="binding site" evidence="1">
    <location>
        <position position="79"/>
    </location>
    <ligand>
        <name>Mg(2+)</name>
        <dbReference type="ChEBI" id="CHEBI:18420"/>
        <label>3</label>
    </ligand>
</feature>
<keyword evidence="1 4" id="KW-0808">Transferase</keyword>
<dbReference type="OrthoDB" id="9802811at2"/>
<dbReference type="SUPFAM" id="SSF55326">
    <property type="entry name" value="PurM N-terminal domain-like"/>
    <property type="match status" value="1"/>
</dbReference>
<feature type="binding site" evidence="1">
    <location>
        <position position="220"/>
    </location>
    <ligand>
        <name>Mg(2+)</name>
        <dbReference type="ChEBI" id="CHEBI:18420"/>
        <label>3</label>
    </ligand>
</feature>
<organism evidence="4 5">
    <name type="scientific">Desulfofundulus thermobenzoicus</name>
    <dbReference type="NCBI Taxonomy" id="29376"/>
    <lineage>
        <taxon>Bacteria</taxon>
        <taxon>Bacillati</taxon>
        <taxon>Bacillota</taxon>
        <taxon>Clostridia</taxon>
        <taxon>Eubacteriales</taxon>
        <taxon>Peptococcaceae</taxon>
        <taxon>Desulfofundulus</taxon>
    </lineage>
</organism>
<feature type="binding site" evidence="1">
    <location>
        <position position="33"/>
    </location>
    <ligand>
        <name>Mg(2+)</name>
        <dbReference type="ChEBI" id="CHEBI:18420"/>
        <label>3</label>
    </ligand>
</feature>
<feature type="binding site" evidence="1">
    <location>
        <position position="49"/>
    </location>
    <ligand>
        <name>Mg(2+)</name>
        <dbReference type="ChEBI" id="CHEBI:18420"/>
        <label>1</label>
    </ligand>
</feature>
<dbReference type="Gene3D" id="3.90.650.10">
    <property type="entry name" value="PurM-like C-terminal domain"/>
    <property type="match status" value="1"/>
</dbReference>
<dbReference type="GO" id="GO:0009229">
    <property type="term" value="P:thiamine diphosphate biosynthetic process"/>
    <property type="evidence" value="ECO:0007669"/>
    <property type="project" value="UniProtKB-UniRule"/>
</dbReference>
<accession>A0A6N7IT15</accession>
<reference evidence="4 5" key="1">
    <citation type="submission" date="2019-10" db="EMBL/GenBank/DDBJ databases">
        <title>Comparative genomics of sulfur disproportionating microorganisms.</title>
        <authorList>
            <person name="Ward L.M."/>
            <person name="Bertran E."/>
            <person name="Johnston D."/>
        </authorList>
    </citation>
    <scope>NUCLEOTIDE SEQUENCE [LARGE SCALE GENOMIC DNA]</scope>
    <source>
        <strain evidence="4 5">DSM 14055</strain>
    </source>
</reference>